<evidence type="ECO:0000259" key="2">
    <source>
        <dbReference type="Pfam" id="PF20151"/>
    </source>
</evidence>
<feature type="transmembrane region" description="Helical" evidence="1">
    <location>
        <begin position="132"/>
        <end position="157"/>
    </location>
</feature>
<feature type="transmembrane region" description="Helical" evidence="1">
    <location>
        <begin position="92"/>
        <end position="112"/>
    </location>
</feature>
<sequence length="280" mass="31695">MLAWDILTNIADEIELYFERKIGMPTVAYILCRIASIFHALSGTLYFVLDISNCKHMEFILPLTVAVSTNSISLLFLLRVRAVFHERRKAQIFFITFWLISAATSALFFKIGDIGQSIINPQKCAYRNLHPTFSLVAIGFFLVFDTIVYLAISFHLFRNFQFERNMENILGAGSHRQTSSFFTGKCLPAFSRSFLRDGQLYYTISFLLSVPVIIIYLLPSIATQYKVITNPLYTALLSILACYVFRNVKLGKIRGESPSLSISSLRFLSQAGSTDGSQLQ</sequence>
<feature type="transmembrane region" description="Helical" evidence="1">
    <location>
        <begin position="227"/>
        <end position="245"/>
    </location>
</feature>
<feature type="transmembrane region" description="Helical" evidence="1">
    <location>
        <begin position="59"/>
        <end position="80"/>
    </location>
</feature>
<name>A0A4S8KPT9_DENBC</name>
<evidence type="ECO:0000256" key="1">
    <source>
        <dbReference type="SAM" id="Phobius"/>
    </source>
</evidence>
<dbReference type="OrthoDB" id="3038990at2759"/>
<dbReference type="InterPro" id="IPR045340">
    <property type="entry name" value="DUF6533"/>
</dbReference>
<dbReference type="Proteomes" id="UP000297245">
    <property type="component" value="Unassembled WGS sequence"/>
</dbReference>
<dbReference type="Pfam" id="PF20151">
    <property type="entry name" value="DUF6533"/>
    <property type="match status" value="1"/>
</dbReference>
<keyword evidence="1" id="KW-0472">Membrane</keyword>
<evidence type="ECO:0000313" key="4">
    <source>
        <dbReference type="Proteomes" id="UP000297245"/>
    </source>
</evidence>
<feature type="transmembrane region" description="Helical" evidence="1">
    <location>
        <begin position="27"/>
        <end position="47"/>
    </location>
</feature>
<keyword evidence="1" id="KW-1133">Transmembrane helix</keyword>
<dbReference type="EMBL" id="ML180390">
    <property type="protein sequence ID" value="THU77603.1"/>
    <property type="molecule type" value="Genomic_DNA"/>
</dbReference>
<feature type="domain" description="DUF6533" evidence="2">
    <location>
        <begin position="1"/>
        <end position="37"/>
    </location>
</feature>
<protein>
    <recommendedName>
        <fullName evidence="2">DUF6533 domain-containing protein</fullName>
    </recommendedName>
</protein>
<organism evidence="3 4">
    <name type="scientific">Dendrothele bispora (strain CBS 962.96)</name>
    <dbReference type="NCBI Taxonomy" id="1314807"/>
    <lineage>
        <taxon>Eukaryota</taxon>
        <taxon>Fungi</taxon>
        <taxon>Dikarya</taxon>
        <taxon>Basidiomycota</taxon>
        <taxon>Agaricomycotina</taxon>
        <taxon>Agaricomycetes</taxon>
        <taxon>Agaricomycetidae</taxon>
        <taxon>Agaricales</taxon>
        <taxon>Agaricales incertae sedis</taxon>
        <taxon>Dendrothele</taxon>
    </lineage>
</organism>
<gene>
    <name evidence="3" type="ORF">K435DRAFT_701988</name>
</gene>
<dbReference type="AlphaFoldDB" id="A0A4S8KPT9"/>
<keyword evidence="1" id="KW-0812">Transmembrane</keyword>
<proteinExistence type="predicted"/>
<evidence type="ECO:0000313" key="3">
    <source>
        <dbReference type="EMBL" id="THU77603.1"/>
    </source>
</evidence>
<accession>A0A4S8KPT9</accession>
<reference evidence="3 4" key="1">
    <citation type="journal article" date="2019" name="Nat. Ecol. Evol.">
        <title>Megaphylogeny resolves global patterns of mushroom evolution.</title>
        <authorList>
            <person name="Varga T."/>
            <person name="Krizsan K."/>
            <person name="Foldi C."/>
            <person name="Dima B."/>
            <person name="Sanchez-Garcia M."/>
            <person name="Sanchez-Ramirez S."/>
            <person name="Szollosi G.J."/>
            <person name="Szarkandi J.G."/>
            <person name="Papp V."/>
            <person name="Albert L."/>
            <person name="Andreopoulos W."/>
            <person name="Angelini C."/>
            <person name="Antonin V."/>
            <person name="Barry K.W."/>
            <person name="Bougher N.L."/>
            <person name="Buchanan P."/>
            <person name="Buyck B."/>
            <person name="Bense V."/>
            <person name="Catcheside P."/>
            <person name="Chovatia M."/>
            <person name="Cooper J."/>
            <person name="Damon W."/>
            <person name="Desjardin D."/>
            <person name="Finy P."/>
            <person name="Geml J."/>
            <person name="Haridas S."/>
            <person name="Hughes K."/>
            <person name="Justo A."/>
            <person name="Karasinski D."/>
            <person name="Kautmanova I."/>
            <person name="Kiss B."/>
            <person name="Kocsube S."/>
            <person name="Kotiranta H."/>
            <person name="LaButti K.M."/>
            <person name="Lechner B.E."/>
            <person name="Liimatainen K."/>
            <person name="Lipzen A."/>
            <person name="Lukacs Z."/>
            <person name="Mihaltcheva S."/>
            <person name="Morgado L.N."/>
            <person name="Niskanen T."/>
            <person name="Noordeloos M.E."/>
            <person name="Ohm R.A."/>
            <person name="Ortiz-Santana B."/>
            <person name="Ovrebo C."/>
            <person name="Racz N."/>
            <person name="Riley R."/>
            <person name="Savchenko A."/>
            <person name="Shiryaev A."/>
            <person name="Soop K."/>
            <person name="Spirin V."/>
            <person name="Szebenyi C."/>
            <person name="Tomsovsky M."/>
            <person name="Tulloss R.E."/>
            <person name="Uehling J."/>
            <person name="Grigoriev I.V."/>
            <person name="Vagvolgyi C."/>
            <person name="Papp T."/>
            <person name="Martin F.M."/>
            <person name="Miettinen O."/>
            <person name="Hibbett D.S."/>
            <person name="Nagy L.G."/>
        </authorList>
    </citation>
    <scope>NUCLEOTIDE SEQUENCE [LARGE SCALE GENOMIC DNA]</scope>
    <source>
        <strain evidence="3 4">CBS 962.96</strain>
    </source>
</reference>
<feature type="transmembrane region" description="Helical" evidence="1">
    <location>
        <begin position="200"/>
        <end position="221"/>
    </location>
</feature>
<keyword evidence="4" id="KW-1185">Reference proteome</keyword>